<proteinExistence type="predicted"/>
<dbReference type="EMBL" id="JAUJYN010000010">
    <property type="protein sequence ID" value="KAK1262184.1"/>
    <property type="molecule type" value="Genomic_DNA"/>
</dbReference>
<feature type="domain" description="RNase H type-1" evidence="1">
    <location>
        <begin position="26"/>
        <end position="84"/>
    </location>
</feature>
<organism evidence="2 3">
    <name type="scientific">Acorus gramineus</name>
    <name type="common">Dwarf sweet flag</name>
    <dbReference type="NCBI Taxonomy" id="55184"/>
    <lineage>
        <taxon>Eukaryota</taxon>
        <taxon>Viridiplantae</taxon>
        <taxon>Streptophyta</taxon>
        <taxon>Embryophyta</taxon>
        <taxon>Tracheophyta</taxon>
        <taxon>Spermatophyta</taxon>
        <taxon>Magnoliopsida</taxon>
        <taxon>Liliopsida</taxon>
        <taxon>Acoraceae</taxon>
        <taxon>Acorus</taxon>
    </lineage>
</organism>
<evidence type="ECO:0000313" key="3">
    <source>
        <dbReference type="Proteomes" id="UP001179952"/>
    </source>
</evidence>
<comment type="caution">
    <text evidence="2">The sequence shown here is derived from an EMBL/GenBank/DDBJ whole genome shotgun (WGS) entry which is preliminary data.</text>
</comment>
<dbReference type="GO" id="GO:0003676">
    <property type="term" value="F:nucleic acid binding"/>
    <property type="evidence" value="ECO:0007669"/>
    <property type="project" value="InterPro"/>
</dbReference>
<sequence>MGVAGRNDLPSISLLELKAMEAGPWIWVESDSSTALSWALNKGNKPWSAIRLLRSISQGLLSLNEWSFTHIHREGNAPADILAAFQSICGESLIPPSGTWQELRQALELDRLGTIH</sequence>
<dbReference type="Proteomes" id="UP001179952">
    <property type="component" value="Unassembled WGS sequence"/>
</dbReference>
<dbReference type="GO" id="GO:0004523">
    <property type="term" value="F:RNA-DNA hybrid ribonuclease activity"/>
    <property type="evidence" value="ECO:0007669"/>
    <property type="project" value="InterPro"/>
</dbReference>
<evidence type="ECO:0000313" key="2">
    <source>
        <dbReference type="EMBL" id="KAK1262184.1"/>
    </source>
</evidence>
<dbReference type="CDD" id="cd06222">
    <property type="entry name" value="RNase_H_like"/>
    <property type="match status" value="1"/>
</dbReference>
<reference evidence="2" key="1">
    <citation type="journal article" date="2023" name="Nat. Commun.">
        <title>Diploid and tetraploid genomes of Acorus and the evolution of monocots.</title>
        <authorList>
            <person name="Ma L."/>
            <person name="Liu K.W."/>
            <person name="Li Z."/>
            <person name="Hsiao Y.Y."/>
            <person name="Qi Y."/>
            <person name="Fu T."/>
            <person name="Tang G.D."/>
            <person name="Zhang D."/>
            <person name="Sun W.H."/>
            <person name="Liu D.K."/>
            <person name="Li Y."/>
            <person name="Chen G.Z."/>
            <person name="Liu X.D."/>
            <person name="Liao X.Y."/>
            <person name="Jiang Y.T."/>
            <person name="Yu X."/>
            <person name="Hao Y."/>
            <person name="Huang J."/>
            <person name="Zhao X.W."/>
            <person name="Ke S."/>
            <person name="Chen Y.Y."/>
            <person name="Wu W.L."/>
            <person name="Hsu J.L."/>
            <person name="Lin Y.F."/>
            <person name="Huang M.D."/>
            <person name="Li C.Y."/>
            <person name="Huang L."/>
            <person name="Wang Z.W."/>
            <person name="Zhao X."/>
            <person name="Zhong W.Y."/>
            <person name="Peng D.H."/>
            <person name="Ahmad S."/>
            <person name="Lan S."/>
            <person name="Zhang J.S."/>
            <person name="Tsai W.C."/>
            <person name="Van de Peer Y."/>
            <person name="Liu Z.J."/>
        </authorList>
    </citation>
    <scope>NUCLEOTIDE SEQUENCE</scope>
    <source>
        <strain evidence="2">SCP</strain>
    </source>
</reference>
<dbReference type="Pfam" id="PF13456">
    <property type="entry name" value="RVT_3"/>
    <property type="match status" value="1"/>
</dbReference>
<protein>
    <recommendedName>
        <fullName evidence="1">RNase H type-1 domain-containing protein</fullName>
    </recommendedName>
</protein>
<dbReference type="InterPro" id="IPR002156">
    <property type="entry name" value="RNaseH_domain"/>
</dbReference>
<dbReference type="AlphaFoldDB" id="A0AAV9AD67"/>
<dbReference type="InterPro" id="IPR012337">
    <property type="entry name" value="RNaseH-like_sf"/>
</dbReference>
<name>A0AAV9AD67_ACOGR</name>
<dbReference type="SUPFAM" id="SSF53098">
    <property type="entry name" value="Ribonuclease H-like"/>
    <property type="match status" value="1"/>
</dbReference>
<gene>
    <name evidence="2" type="ORF">QJS04_geneDACA021167</name>
</gene>
<keyword evidence="3" id="KW-1185">Reference proteome</keyword>
<dbReference type="InterPro" id="IPR036397">
    <property type="entry name" value="RNaseH_sf"/>
</dbReference>
<accession>A0AAV9AD67</accession>
<evidence type="ECO:0000259" key="1">
    <source>
        <dbReference type="Pfam" id="PF13456"/>
    </source>
</evidence>
<reference evidence="2" key="2">
    <citation type="submission" date="2023-06" db="EMBL/GenBank/DDBJ databases">
        <authorList>
            <person name="Ma L."/>
            <person name="Liu K.-W."/>
            <person name="Li Z."/>
            <person name="Hsiao Y.-Y."/>
            <person name="Qi Y."/>
            <person name="Fu T."/>
            <person name="Tang G."/>
            <person name="Zhang D."/>
            <person name="Sun W.-H."/>
            <person name="Liu D.-K."/>
            <person name="Li Y."/>
            <person name="Chen G.-Z."/>
            <person name="Liu X.-D."/>
            <person name="Liao X.-Y."/>
            <person name="Jiang Y.-T."/>
            <person name="Yu X."/>
            <person name="Hao Y."/>
            <person name="Huang J."/>
            <person name="Zhao X.-W."/>
            <person name="Ke S."/>
            <person name="Chen Y.-Y."/>
            <person name="Wu W.-L."/>
            <person name="Hsu J.-L."/>
            <person name="Lin Y.-F."/>
            <person name="Huang M.-D."/>
            <person name="Li C.-Y."/>
            <person name="Huang L."/>
            <person name="Wang Z.-W."/>
            <person name="Zhao X."/>
            <person name="Zhong W.-Y."/>
            <person name="Peng D.-H."/>
            <person name="Ahmad S."/>
            <person name="Lan S."/>
            <person name="Zhang J.-S."/>
            <person name="Tsai W.-C."/>
            <person name="Van De Peer Y."/>
            <person name="Liu Z.-J."/>
        </authorList>
    </citation>
    <scope>NUCLEOTIDE SEQUENCE</scope>
    <source>
        <strain evidence="2">SCP</strain>
        <tissue evidence="2">Leaves</tissue>
    </source>
</reference>
<dbReference type="Gene3D" id="3.30.420.10">
    <property type="entry name" value="Ribonuclease H-like superfamily/Ribonuclease H"/>
    <property type="match status" value="1"/>
</dbReference>
<dbReference type="InterPro" id="IPR044730">
    <property type="entry name" value="RNase_H-like_dom_plant"/>
</dbReference>